<accession>X1BE26</accession>
<dbReference type="Gene3D" id="3.30.2120.10">
    <property type="entry name" value="Bacillus phage protein-like"/>
    <property type="match status" value="1"/>
</dbReference>
<name>X1BE26_9ZZZZ</name>
<proteinExistence type="predicted"/>
<evidence type="ECO:0000259" key="1">
    <source>
        <dbReference type="Pfam" id="PF18066"/>
    </source>
</evidence>
<dbReference type="InterPro" id="IPR028985">
    <property type="entry name" value="Bacillus_phage_prot-like"/>
</dbReference>
<dbReference type="EMBL" id="BART01027530">
    <property type="protein sequence ID" value="GAG94194.1"/>
    <property type="molecule type" value="Genomic_DNA"/>
</dbReference>
<dbReference type="AlphaFoldDB" id="X1BE26"/>
<organism evidence="2">
    <name type="scientific">marine sediment metagenome</name>
    <dbReference type="NCBI Taxonomy" id="412755"/>
    <lineage>
        <taxon>unclassified sequences</taxon>
        <taxon>metagenomes</taxon>
        <taxon>ecological metagenomes</taxon>
    </lineage>
</organism>
<sequence length="96" mass="10453">WRDNAGNLLPPGFRPTIPWAALANGGAPPFSTDIAAAWTVLERLNLLETRILTKNEDGKYIICDAHDIGRWPEYYEDAAATASLAICLVALKASEV</sequence>
<dbReference type="Pfam" id="PF18066">
    <property type="entry name" value="Phage_ABA_S"/>
    <property type="match status" value="1"/>
</dbReference>
<gene>
    <name evidence="2" type="ORF">S01H4_48792</name>
</gene>
<dbReference type="InterPro" id="IPR041270">
    <property type="entry name" value="Phage_ABA_S"/>
</dbReference>
<protein>
    <recommendedName>
        <fullName evidence="1">Phage ABA sandwich domain-containing protein</fullName>
    </recommendedName>
</protein>
<comment type="caution">
    <text evidence="2">The sequence shown here is derived from an EMBL/GenBank/DDBJ whole genome shotgun (WGS) entry which is preliminary data.</text>
</comment>
<reference evidence="2" key="1">
    <citation type="journal article" date="2014" name="Front. Microbiol.">
        <title>High frequency of phylogenetically diverse reductive dehalogenase-homologous genes in deep subseafloor sedimentary metagenomes.</title>
        <authorList>
            <person name="Kawai M."/>
            <person name="Futagami T."/>
            <person name="Toyoda A."/>
            <person name="Takaki Y."/>
            <person name="Nishi S."/>
            <person name="Hori S."/>
            <person name="Arai W."/>
            <person name="Tsubouchi T."/>
            <person name="Morono Y."/>
            <person name="Uchiyama I."/>
            <person name="Ito T."/>
            <person name="Fujiyama A."/>
            <person name="Inagaki F."/>
            <person name="Takami H."/>
        </authorList>
    </citation>
    <scope>NUCLEOTIDE SEQUENCE</scope>
    <source>
        <strain evidence="2">Expedition CK06-06</strain>
    </source>
</reference>
<feature type="domain" description="Phage ABA sandwich" evidence="1">
    <location>
        <begin position="29"/>
        <end position="91"/>
    </location>
</feature>
<evidence type="ECO:0000313" key="2">
    <source>
        <dbReference type="EMBL" id="GAG94194.1"/>
    </source>
</evidence>
<feature type="non-terminal residue" evidence="2">
    <location>
        <position position="1"/>
    </location>
</feature>